<dbReference type="RefSeq" id="WP_113989685.1">
    <property type="nucleotide sequence ID" value="NZ_QLST01000014.1"/>
</dbReference>
<organism evidence="1 2">
    <name type="scientific">Flavobacterium tibetense</name>
    <dbReference type="NCBI Taxonomy" id="2233533"/>
    <lineage>
        <taxon>Bacteria</taxon>
        <taxon>Pseudomonadati</taxon>
        <taxon>Bacteroidota</taxon>
        <taxon>Flavobacteriia</taxon>
        <taxon>Flavobacteriales</taxon>
        <taxon>Flavobacteriaceae</taxon>
        <taxon>Flavobacterium</taxon>
    </lineage>
</organism>
<dbReference type="Proteomes" id="UP000253319">
    <property type="component" value="Unassembled WGS sequence"/>
</dbReference>
<evidence type="ECO:0000313" key="1">
    <source>
        <dbReference type="EMBL" id="RBA27696.1"/>
    </source>
</evidence>
<evidence type="ECO:0000313" key="2">
    <source>
        <dbReference type="Proteomes" id="UP000253319"/>
    </source>
</evidence>
<name>A0A365NZK6_9FLAO</name>
<accession>A0A365NZK6</accession>
<dbReference type="OrthoDB" id="1430047at2"/>
<dbReference type="AlphaFoldDB" id="A0A365NZK6"/>
<proteinExistence type="predicted"/>
<dbReference type="PROSITE" id="PS51257">
    <property type="entry name" value="PROKAR_LIPOPROTEIN"/>
    <property type="match status" value="1"/>
</dbReference>
<sequence length="275" mass="30294">MKKSILYIVLVFATIIFSSCEKVIDVDLNNAEPKLVIDAVIKWQKGTTGEEQVIKLSLTNDFFTNEILPANGASVTITNSVDETFTFIEDGTTGNYICSNFNPVIGEIYTLVVIYDGEIYTATNPLMATPTILNIQQETVPGFGGDDQIQIKFFYQDNGAEDNYYLLGVKNPNKQIPEFGVVSDEFFQGNIMFGFYGSSETEPGITLKLSVQGITFGFHNYMNILTTIGGSGSGNPFATPPATLRGNIVNQTNSNNFPLGYFHLSEIDEVDYLVQ</sequence>
<dbReference type="Pfam" id="PF14054">
    <property type="entry name" value="DUF4249"/>
    <property type="match status" value="1"/>
</dbReference>
<keyword evidence="2" id="KW-1185">Reference proteome</keyword>
<gene>
    <name evidence="1" type="ORF">DPN68_10905</name>
</gene>
<reference evidence="1 2" key="1">
    <citation type="submission" date="2018-06" db="EMBL/GenBank/DDBJ databases">
        <title>Flavobacterium tibetense sp. nov., isolated from a wetland YonghuCo on Tibetan Plateau.</title>
        <authorList>
            <person name="Xing P."/>
            <person name="Phurbu D."/>
            <person name="Lu H."/>
        </authorList>
    </citation>
    <scope>NUCLEOTIDE SEQUENCE [LARGE SCALE GENOMIC DNA]</scope>
    <source>
        <strain evidence="1 2">YH5</strain>
    </source>
</reference>
<dbReference type="EMBL" id="QLST01000014">
    <property type="protein sequence ID" value="RBA27696.1"/>
    <property type="molecule type" value="Genomic_DNA"/>
</dbReference>
<dbReference type="InterPro" id="IPR025345">
    <property type="entry name" value="DUF4249"/>
</dbReference>
<comment type="caution">
    <text evidence="1">The sequence shown here is derived from an EMBL/GenBank/DDBJ whole genome shotgun (WGS) entry which is preliminary data.</text>
</comment>
<protein>
    <submittedName>
        <fullName evidence="1">DUF4249 domain-containing protein</fullName>
    </submittedName>
</protein>